<organism evidence="1 2">
    <name type="scientific">Enterococcus hulanensis</name>
    <dbReference type="NCBI Taxonomy" id="2559929"/>
    <lineage>
        <taxon>Bacteria</taxon>
        <taxon>Bacillati</taxon>
        <taxon>Bacillota</taxon>
        <taxon>Bacilli</taxon>
        <taxon>Lactobacillales</taxon>
        <taxon>Enterococcaceae</taxon>
        <taxon>Enterococcus</taxon>
    </lineage>
</organism>
<reference evidence="1 2" key="1">
    <citation type="submission" date="2023-03" db="EMBL/GenBank/DDBJ databases">
        <authorList>
            <person name="Shen W."/>
            <person name="Cai J."/>
        </authorList>
    </citation>
    <scope>NUCLEOTIDE SEQUENCE [LARGE SCALE GENOMIC DNA]</scope>
    <source>
        <strain evidence="1 2">D6-4</strain>
    </source>
</reference>
<name>A0ABU3EZ79_9ENTE</name>
<proteinExistence type="predicted"/>
<sequence length="76" mass="8766">MNEHDIVPPIQPNDFIDANIQQAVQNVSIEERQANVGIEKHKNKNNQDVLIVVTDPKPVILEEELADKKRRTERIE</sequence>
<accession>A0ABU3EZ79</accession>
<gene>
    <name evidence="1" type="ORF">P7D85_10430</name>
</gene>
<dbReference type="RefSeq" id="WP_311822344.1">
    <property type="nucleotide sequence ID" value="NZ_JARPYF010000005.1"/>
</dbReference>
<evidence type="ECO:0000313" key="2">
    <source>
        <dbReference type="Proteomes" id="UP001252875"/>
    </source>
</evidence>
<dbReference type="Proteomes" id="UP001252875">
    <property type="component" value="Unassembled WGS sequence"/>
</dbReference>
<comment type="caution">
    <text evidence="1">The sequence shown here is derived from an EMBL/GenBank/DDBJ whole genome shotgun (WGS) entry which is preliminary data.</text>
</comment>
<keyword evidence="2" id="KW-1185">Reference proteome</keyword>
<protein>
    <submittedName>
        <fullName evidence="1">Uncharacterized protein</fullName>
    </submittedName>
</protein>
<evidence type="ECO:0000313" key="1">
    <source>
        <dbReference type="EMBL" id="MDT2600191.1"/>
    </source>
</evidence>
<dbReference type="EMBL" id="JARPYI010000005">
    <property type="protein sequence ID" value="MDT2600191.1"/>
    <property type="molecule type" value="Genomic_DNA"/>
</dbReference>